<keyword evidence="1" id="KW-0472">Membrane</keyword>
<accession>A0A0F9G5L4</accession>
<proteinExistence type="predicted"/>
<keyword evidence="1" id="KW-1133">Transmembrane helix</keyword>
<evidence type="ECO:0000313" key="2">
    <source>
        <dbReference type="EMBL" id="KKL58557.1"/>
    </source>
</evidence>
<organism evidence="2">
    <name type="scientific">marine sediment metagenome</name>
    <dbReference type="NCBI Taxonomy" id="412755"/>
    <lineage>
        <taxon>unclassified sequences</taxon>
        <taxon>metagenomes</taxon>
        <taxon>ecological metagenomes</taxon>
    </lineage>
</organism>
<name>A0A0F9G5L4_9ZZZZ</name>
<keyword evidence="1" id="KW-0812">Transmembrane</keyword>
<sequence length="35" mass="3992">MLNVYVSGILWIVLVTFGIYGFSNELKMLSKAKKK</sequence>
<dbReference type="AlphaFoldDB" id="A0A0F9G5L4"/>
<protein>
    <submittedName>
        <fullName evidence="2">Uncharacterized protein</fullName>
    </submittedName>
</protein>
<gene>
    <name evidence="2" type="ORF">LCGC14_2224180</name>
</gene>
<comment type="caution">
    <text evidence="2">The sequence shown here is derived from an EMBL/GenBank/DDBJ whole genome shotgun (WGS) entry which is preliminary data.</text>
</comment>
<feature type="transmembrane region" description="Helical" evidence="1">
    <location>
        <begin position="6"/>
        <end position="26"/>
    </location>
</feature>
<reference evidence="2" key="1">
    <citation type="journal article" date="2015" name="Nature">
        <title>Complex archaea that bridge the gap between prokaryotes and eukaryotes.</title>
        <authorList>
            <person name="Spang A."/>
            <person name="Saw J.H."/>
            <person name="Jorgensen S.L."/>
            <person name="Zaremba-Niedzwiedzka K."/>
            <person name="Martijn J."/>
            <person name="Lind A.E."/>
            <person name="van Eijk R."/>
            <person name="Schleper C."/>
            <person name="Guy L."/>
            <person name="Ettema T.J."/>
        </authorList>
    </citation>
    <scope>NUCLEOTIDE SEQUENCE</scope>
</reference>
<dbReference type="EMBL" id="LAZR01029782">
    <property type="protein sequence ID" value="KKL58557.1"/>
    <property type="molecule type" value="Genomic_DNA"/>
</dbReference>
<evidence type="ECO:0000256" key="1">
    <source>
        <dbReference type="SAM" id="Phobius"/>
    </source>
</evidence>